<protein>
    <submittedName>
        <fullName evidence="1">Uncharacterized protein</fullName>
    </submittedName>
</protein>
<proteinExistence type="predicted"/>
<dbReference type="AlphaFoldDB" id="A0AAT9FYZ8"/>
<reference evidence="1" key="1">
    <citation type="submission" date="2024-06" db="EMBL/GenBank/DDBJ databases">
        <title>Whole Genome Sequence of Streptococcus sp. strain SN-1.</title>
        <authorList>
            <person name="Saito M."/>
            <person name="Kuwahara N."/>
            <person name="Senpuku H."/>
        </authorList>
    </citation>
    <scope>NUCLEOTIDE SEQUENCE</scope>
    <source>
        <strain evidence="1">SN-1</strain>
    </source>
</reference>
<name>A0AAT9FYZ8_9STRE</name>
<organism evidence="1">
    <name type="scientific">Streptococcus sp. SN-1</name>
    <dbReference type="NCBI Taxonomy" id="3074854"/>
    <lineage>
        <taxon>Bacteria</taxon>
        <taxon>Bacillati</taxon>
        <taxon>Bacillota</taxon>
        <taxon>Bacilli</taxon>
        <taxon>Lactobacillales</taxon>
        <taxon>Streptococcaceae</taxon>
        <taxon>Streptococcus</taxon>
    </lineage>
</organism>
<evidence type="ECO:0000313" key="1">
    <source>
        <dbReference type="EMBL" id="BET04426.1"/>
    </source>
</evidence>
<dbReference type="RefSeq" id="WP_000800050.1">
    <property type="nucleotide sequence ID" value="NZ_AP028929.1"/>
</dbReference>
<gene>
    <name evidence="1" type="ORF">MASAN616_02890</name>
</gene>
<dbReference type="EMBL" id="AP028929">
    <property type="protein sequence ID" value="BET04426.1"/>
    <property type="molecule type" value="Genomic_DNA"/>
</dbReference>
<sequence length="188" mass="21949">MKNVISLYHTNFESSISSFKETKELKVSSHADDKEWGGTGMYFWDNTGNAKYWYDQKKKKSTASPIEITKCHVEFDVDNDILDLTNYYIEELFQKTLNLLPKKKKLKLSTAPIGDKIDFYCEYFDIKIVKFFGKYCNTPKTSLFDSDDTNQKITNQVKVIYCLKESGINIIKGDIEVVSIEEVYRCRY</sequence>
<accession>A0AAT9FYZ8</accession>